<dbReference type="SUPFAM" id="SSF81624">
    <property type="entry name" value="N-terminal domain of MutM-like DNA repair proteins"/>
    <property type="match status" value="1"/>
</dbReference>
<dbReference type="PANTHER" id="PTHR22993:SF9">
    <property type="entry name" value="FORMAMIDOPYRIMIDINE-DNA GLYCOSYLASE"/>
    <property type="match status" value="1"/>
</dbReference>
<dbReference type="PATRIC" id="fig|1134406.4.peg.329"/>
<feature type="domain" description="FPG-type" evidence="17">
    <location>
        <begin position="242"/>
        <end position="276"/>
    </location>
</feature>
<evidence type="ECO:0000256" key="14">
    <source>
        <dbReference type="ARBA" id="ARBA00023295"/>
    </source>
</evidence>
<dbReference type="GO" id="GO:0006284">
    <property type="term" value="P:base-excision repair"/>
    <property type="evidence" value="ECO:0007669"/>
    <property type="project" value="InterPro"/>
</dbReference>
<dbReference type="InterPro" id="IPR000214">
    <property type="entry name" value="Znf_DNA_glyclase/AP_lyase"/>
</dbReference>
<evidence type="ECO:0000259" key="17">
    <source>
        <dbReference type="PROSITE" id="PS51066"/>
    </source>
</evidence>
<evidence type="ECO:0000256" key="12">
    <source>
        <dbReference type="ARBA" id="ARBA00023239"/>
    </source>
</evidence>
<evidence type="ECO:0000256" key="1">
    <source>
        <dbReference type="ARBA" id="ARBA00001668"/>
    </source>
</evidence>
<dbReference type="FunFam" id="1.10.8.50:FF:000003">
    <property type="entry name" value="Formamidopyrimidine-DNA glycosylase"/>
    <property type="match status" value="1"/>
</dbReference>
<dbReference type="GO" id="GO:0034039">
    <property type="term" value="F:8-oxo-7,8-dihydroguanine DNA N-glycosylase activity"/>
    <property type="evidence" value="ECO:0007669"/>
    <property type="project" value="TreeGrafter"/>
</dbReference>
<evidence type="ECO:0000256" key="9">
    <source>
        <dbReference type="ARBA" id="ARBA00022833"/>
    </source>
</evidence>
<reference evidence="19 20" key="1">
    <citation type="submission" date="2015-07" db="EMBL/GenBank/DDBJ databases">
        <title>Genome sequence of Ornatilinea apprima DSM 23815.</title>
        <authorList>
            <person name="Hemp J."/>
            <person name="Ward L.M."/>
            <person name="Pace L.A."/>
            <person name="Fischer W.W."/>
        </authorList>
    </citation>
    <scope>NUCLEOTIDE SEQUENCE [LARGE SCALE GENOMIC DNA]</scope>
    <source>
        <strain evidence="19 20">P3M-1</strain>
    </source>
</reference>
<dbReference type="GO" id="GO:0003690">
    <property type="term" value="F:double-stranded DNA binding"/>
    <property type="evidence" value="ECO:0007669"/>
    <property type="project" value="UniProtKB-ARBA"/>
</dbReference>
<keyword evidence="20" id="KW-1185">Reference proteome</keyword>
<sequence>MPELPEVETIVCALREGGRGGDALPGQRVGGACILWPRALQSPAVDDFARRIVGQSVRGVERRGKYILLPLTSDTLLLHLRMSGDLRVERSPEGGPLEGLQPHDRALFWFEDGLRLVFNDPRKFGRVWLTADPQDVVGELGPEPFSPTLTVQSFYQRLVSKKRQLKPLLLDQTFLAGLGNIYTDGALHMARLHPLMASDRLTVGQAEVLLNAIRWVLEEGIRRNGASIDWVYRGGDFQNYFRVYQRTGKACPVCGHAVQRMVVGQRGTHYCPVCQPAV</sequence>
<dbReference type="SMART" id="SM01232">
    <property type="entry name" value="H2TH"/>
    <property type="match status" value="1"/>
</dbReference>
<evidence type="ECO:0000256" key="4">
    <source>
        <dbReference type="ARBA" id="ARBA00011245"/>
    </source>
</evidence>
<evidence type="ECO:0000313" key="20">
    <source>
        <dbReference type="Proteomes" id="UP000050417"/>
    </source>
</evidence>
<evidence type="ECO:0000259" key="18">
    <source>
        <dbReference type="PROSITE" id="PS51068"/>
    </source>
</evidence>
<dbReference type="InterPro" id="IPR020629">
    <property type="entry name" value="FPG_Glyclase"/>
</dbReference>
<evidence type="ECO:0000256" key="16">
    <source>
        <dbReference type="PROSITE-ProRule" id="PRU00391"/>
    </source>
</evidence>
<evidence type="ECO:0000256" key="6">
    <source>
        <dbReference type="ARBA" id="ARBA00022763"/>
    </source>
</evidence>
<evidence type="ECO:0000313" key="19">
    <source>
        <dbReference type="EMBL" id="KPL79173.1"/>
    </source>
</evidence>
<evidence type="ECO:0000256" key="8">
    <source>
        <dbReference type="ARBA" id="ARBA00022801"/>
    </source>
</evidence>
<dbReference type="SUPFAM" id="SSF57716">
    <property type="entry name" value="Glucocorticoid receptor-like (DNA-binding domain)"/>
    <property type="match status" value="1"/>
</dbReference>
<evidence type="ECO:0000256" key="10">
    <source>
        <dbReference type="ARBA" id="ARBA00023125"/>
    </source>
</evidence>
<evidence type="ECO:0008006" key="21">
    <source>
        <dbReference type="Google" id="ProtNLM"/>
    </source>
</evidence>
<dbReference type="Pfam" id="PF06827">
    <property type="entry name" value="zf-FPG_IleRS"/>
    <property type="match status" value="1"/>
</dbReference>
<comment type="subunit">
    <text evidence="4">Monomer.</text>
</comment>
<dbReference type="AlphaFoldDB" id="A0A0P6XAM4"/>
<comment type="catalytic activity">
    <reaction evidence="15">
        <text>2'-deoxyribonucleotide-(2'-deoxyribose 5'-phosphate)-2'-deoxyribonucleotide-DNA = a 3'-end 2'-deoxyribonucleotide-(2,3-dehydro-2,3-deoxyribose 5'-phosphate)-DNA + a 5'-end 5'-phospho-2'-deoxyribonucleoside-DNA + H(+)</text>
        <dbReference type="Rhea" id="RHEA:66592"/>
        <dbReference type="Rhea" id="RHEA-COMP:13180"/>
        <dbReference type="Rhea" id="RHEA-COMP:16897"/>
        <dbReference type="Rhea" id="RHEA-COMP:17067"/>
        <dbReference type="ChEBI" id="CHEBI:15378"/>
        <dbReference type="ChEBI" id="CHEBI:136412"/>
        <dbReference type="ChEBI" id="CHEBI:157695"/>
        <dbReference type="ChEBI" id="CHEBI:167181"/>
        <dbReference type="EC" id="4.2.99.18"/>
    </reaction>
</comment>
<keyword evidence="11" id="KW-0234">DNA repair</keyword>
<dbReference type="InterPro" id="IPR035937">
    <property type="entry name" value="FPG_N"/>
</dbReference>
<dbReference type="OrthoDB" id="9800855at2"/>
<keyword evidence="14" id="KW-0326">Glycosidase</keyword>
<dbReference type="Gene3D" id="3.20.190.10">
    <property type="entry name" value="MutM-like, N-terminal"/>
    <property type="match status" value="1"/>
</dbReference>
<keyword evidence="7 16" id="KW-0863">Zinc-finger</keyword>
<dbReference type="SMART" id="SM00898">
    <property type="entry name" value="Fapy_DNA_glyco"/>
    <property type="match status" value="1"/>
</dbReference>
<keyword evidence="8" id="KW-0378">Hydrolase</keyword>
<dbReference type="PROSITE" id="PS51066">
    <property type="entry name" value="ZF_FPG_2"/>
    <property type="match status" value="1"/>
</dbReference>
<dbReference type="InterPro" id="IPR012319">
    <property type="entry name" value="FPG_cat"/>
</dbReference>
<dbReference type="PROSITE" id="PS01242">
    <property type="entry name" value="ZF_FPG_1"/>
    <property type="match status" value="1"/>
</dbReference>
<dbReference type="InterPro" id="IPR015886">
    <property type="entry name" value="H2TH_FPG"/>
</dbReference>
<dbReference type="GO" id="GO:0008270">
    <property type="term" value="F:zinc ion binding"/>
    <property type="evidence" value="ECO:0007669"/>
    <property type="project" value="UniProtKB-KW"/>
</dbReference>
<evidence type="ECO:0000256" key="7">
    <source>
        <dbReference type="ARBA" id="ARBA00022771"/>
    </source>
</evidence>
<dbReference type="InterPro" id="IPR015887">
    <property type="entry name" value="DNA_glyclase_Znf_dom_DNA_BS"/>
</dbReference>
<dbReference type="STRING" id="1134406.ADN00_04815"/>
<dbReference type="NCBIfam" id="NF002211">
    <property type="entry name" value="PRK01103.1"/>
    <property type="match status" value="1"/>
</dbReference>
<evidence type="ECO:0000256" key="11">
    <source>
        <dbReference type="ARBA" id="ARBA00023204"/>
    </source>
</evidence>
<evidence type="ECO:0000256" key="13">
    <source>
        <dbReference type="ARBA" id="ARBA00023268"/>
    </source>
</evidence>
<keyword evidence="6" id="KW-0227">DNA damage</keyword>
<dbReference type="PANTHER" id="PTHR22993">
    <property type="entry name" value="FORMAMIDOPYRIMIDINE-DNA GLYCOSYLASE"/>
    <property type="match status" value="1"/>
</dbReference>
<dbReference type="Gene3D" id="1.10.8.50">
    <property type="match status" value="1"/>
</dbReference>
<dbReference type="NCBIfam" id="TIGR00577">
    <property type="entry name" value="fpg"/>
    <property type="match status" value="1"/>
</dbReference>
<keyword evidence="12" id="KW-0456">Lyase</keyword>
<dbReference type="Pfam" id="PF01149">
    <property type="entry name" value="Fapy_DNA_glyco"/>
    <property type="match status" value="1"/>
</dbReference>
<evidence type="ECO:0000256" key="2">
    <source>
        <dbReference type="ARBA" id="ARBA00001947"/>
    </source>
</evidence>
<dbReference type="Pfam" id="PF06831">
    <property type="entry name" value="H2TH"/>
    <property type="match status" value="1"/>
</dbReference>
<dbReference type="InterPro" id="IPR010979">
    <property type="entry name" value="Ribosomal_uS13-like_H2TH"/>
</dbReference>
<dbReference type="PROSITE" id="PS51068">
    <property type="entry name" value="FPG_CAT"/>
    <property type="match status" value="1"/>
</dbReference>
<keyword evidence="9" id="KW-0862">Zinc</keyword>
<organism evidence="19 20">
    <name type="scientific">Ornatilinea apprima</name>
    <dbReference type="NCBI Taxonomy" id="1134406"/>
    <lineage>
        <taxon>Bacteria</taxon>
        <taxon>Bacillati</taxon>
        <taxon>Chloroflexota</taxon>
        <taxon>Anaerolineae</taxon>
        <taxon>Anaerolineales</taxon>
        <taxon>Anaerolineaceae</taxon>
        <taxon>Ornatilinea</taxon>
    </lineage>
</organism>
<dbReference type="RefSeq" id="WP_075061821.1">
    <property type="nucleotide sequence ID" value="NZ_LGCL01000015.1"/>
</dbReference>
<dbReference type="CDD" id="cd08966">
    <property type="entry name" value="EcFpg-like_N"/>
    <property type="match status" value="1"/>
</dbReference>
<feature type="domain" description="Formamidopyrimidine-DNA glycosylase catalytic" evidence="18">
    <location>
        <begin position="2"/>
        <end position="125"/>
    </location>
</feature>
<comment type="catalytic activity">
    <reaction evidence="1">
        <text>Hydrolysis of DNA containing ring-opened 7-methylguanine residues, releasing 2,6-diamino-4-hydroxy-5-(N-methyl)formamidopyrimidine.</text>
        <dbReference type="EC" id="3.2.2.23"/>
    </reaction>
</comment>
<keyword evidence="5" id="KW-0479">Metal-binding</keyword>
<dbReference type="GO" id="GO:0140078">
    <property type="term" value="F:class I DNA-(apurinic or apyrimidinic site) endonuclease activity"/>
    <property type="evidence" value="ECO:0007669"/>
    <property type="project" value="UniProtKB-EC"/>
</dbReference>
<evidence type="ECO:0000256" key="5">
    <source>
        <dbReference type="ARBA" id="ARBA00022723"/>
    </source>
</evidence>
<accession>A0A0P6XAM4</accession>
<gene>
    <name evidence="19" type="ORF">ADN00_04815</name>
</gene>
<evidence type="ECO:0000256" key="3">
    <source>
        <dbReference type="ARBA" id="ARBA00009409"/>
    </source>
</evidence>
<keyword evidence="13" id="KW-0511">Multifunctional enzyme</keyword>
<comment type="caution">
    <text evidence="19">The sequence shown here is derived from an EMBL/GenBank/DDBJ whole genome shotgun (WGS) entry which is preliminary data.</text>
</comment>
<dbReference type="EMBL" id="LGCL01000015">
    <property type="protein sequence ID" value="KPL79173.1"/>
    <property type="molecule type" value="Genomic_DNA"/>
</dbReference>
<keyword evidence="10" id="KW-0238">DNA-binding</keyword>
<dbReference type="SUPFAM" id="SSF46946">
    <property type="entry name" value="S13-like H2TH domain"/>
    <property type="match status" value="1"/>
</dbReference>
<proteinExistence type="inferred from homology"/>
<name>A0A0P6XAM4_9CHLR</name>
<dbReference type="Proteomes" id="UP000050417">
    <property type="component" value="Unassembled WGS sequence"/>
</dbReference>
<evidence type="ECO:0000256" key="15">
    <source>
        <dbReference type="ARBA" id="ARBA00044632"/>
    </source>
</evidence>
<dbReference type="InterPro" id="IPR010663">
    <property type="entry name" value="Znf_FPG/IleRS"/>
</dbReference>
<comment type="similarity">
    <text evidence="3">Belongs to the FPG family.</text>
</comment>
<protein>
    <recommendedName>
        <fullName evidence="21">DNA-formamidopyrimidine glycosylase</fullName>
    </recommendedName>
</protein>
<comment type="cofactor">
    <cofactor evidence="2">
        <name>Zn(2+)</name>
        <dbReference type="ChEBI" id="CHEBI:29105"/>
    </cofactor>
</comment>
<dbReference type="GO" id="GO:0003684">
    <property type="term" value="F:damaged DNA binding"/>
    <property type="evidence" value="ECO:0007669"/>
    <property type="project" value="InterPro"/>
</dbReference>